<comment type="caution">
    <text evidence="3">The sequence shown here is derived from an EMBL/GenBank/DDBJ whole genome shotgun (WGS) entry which is preliminary data.</text>
</comment>
<evidence type="ECO:0000313" key="3">
    <source>
        <dbReference type="EMBL" id="MCS5725782.1"/>
    </source>
</evidence>
<dbReference type="Proteomes" id="UP001165587">
    <property type="component" value="Unassembled WGS sequence"/>
</dbReference>
<feature type="region of interest" description="Disordered" evidence="1">
    <location>
        <begin position="31"/>
        <end position="71"/>
    </location>
</feature>
<keyword evidence="2" id="KW-1133">Transmembrane helix</keyword>
<evidence type="ECO:0000313" key="4">
    <source>
        <dbReference type="Proteomes" id="UP001165587"/>
    </source>
</evidence>
<feature type="transmembrane region" description="Helical" evidence="2">
    <location>
        <begin position="6"/>
        <end position="25"/>
    </location>
</feature>
<dbReference type="RefSeq" id="WP_259526358.1">
    <property type="nucleotide sequence ID" value="NZ_JANLCK010000003.1"/>
</dbReference>
<proteinExistence type="predicted"/>
<gene>
    <name evidence="3" type="ORF">N1028_07715</name>
</gene>
<evidence type="ECO:0000256" key="2">
    <source>
        <dbReference type="SAM" id="Phobius"/>
    </source>
</evidence>
<organism evidence="3 4">
    <name type="scientific">Herbiconiux oxytropis</name>
    <dbReference type="NCBI Taxonomy" id="2970915"/>
    <lineage>
        <taxon>Bacteria</taxon>
        <taxon>Bacillati</taxon>
        <taxon>Actinomycetota</taxon>
        <taxon>Actinomycetes</taxon>
        <taxon>Micrococcales</taxon>
        <taxon>Microbacteriaceae</taxon>
        <taxon>Herbiconiux</taxon>
    </lineage>
</organism>
<protein>
    <submittedName>
        <fullName evidence="3">Uncharacterized protein</fullName>
    </submittedName>
</protein>
<keyword evidence="4" id="KW-1185">Reference proteome</keyword>
<feature type="compositionally biased region" description="Basic and acidic residues" evidence="1">
    <location>
        <begin position="44"/>
        <end position="58"/>
    </location>
</feature>
<evidence type="ECO:0000256" key="1">
    <source>
        <dbReference type="SAM" id="MobiDB-lite"/>
    </source>
</evidence>
<keyword evidence="2" id="KW-0472">Membrane</keyword>
<keyword evidence="2" id="KW-0812">Transmembrane</keyword>
<reference evidence="3" key="1">
    <citation type="submission" date="2022-08" db="EMBL/GenBank/DDBJ databases">
        <authorList>
            <person name="Deng Y."/>
            <person name="Han X.-F."/>
            <person name="Zhang Y.-Q."/>
        </authorList>
    </citation>
    <scope>NUCLEOTIDE SEQUENCE</scope>
    <source>
        <strain evidence="3">CPCC 203407</strain>
    </source>
</reference>
<accession>A0AA42BTE6</accession>
<sequence length="71" mass="7469">MDALVLVVIMSLLAALVVVGAVVLIRRRAAARRQGAPDLQRAGNDPERESGDAARRAEGTQAWMRIGGGGM</sequence>
<name>A0AA42BTE6_9MICO</name>
<dbReference type="EMBL" id="JANLCK010000003">
    <property type="protein sequence ID" value="MCS5725782.1"/>
    <property type="molecule type" value="Genomic_DNA"/>
</dbReference>
<dbReference type="AlphaFoldDB" id="A0AA42BTE6"/>